<dbReference type="SUPFAM" id="SSF52172">
    <property type="entry name" value="CheY-like"/>
    <property type="match status" value="1"/>
</dbReference>
<sequence length="356" mass="41785">MYKILLVDDENLEREALKIMLKNIKDEIEVVGEAENGREAIELDEKLDPDIIFMDIKIPGIDGMKASEIIKNKNQNKVIIMLTAYDDFNLIHKALTLNVNDYILKPLKYNQLLEILNTQIINLKFNKNKIKEMEFQLIDKIVYYEKKQAIDLMNNIINSYIHISNNDAVLFKERLQLLMERIIKAACTFNFKDNDSISEEYSNKLKYSSDIESASKTIEKFLILILEKTIEEDSIKINNKSEKGKVYINKTLEPAIKYIQENYREEIGLEKMACITNLSVYYFSRLFKREMGVNFINYVNNFKMQKAKKMLKDTDLPIVDIAADLGYYECGYFTKVFKKIIGITPSKYRNYDKEDY</sequence>
<reference evidence="9 12" key="1">
    <citation type="journal article" date="2015" name="Genome Announc.">
        <title>Complete Genome Sequence of the Nitrogen-Fixing and Solvent-Producing Clostridium pasteurianum DSM 525.</title>
        <authorList>
            <person name="Poehlein A."/>
            <person name="Grosse-Honebrink A."/>
            <person name="Zhang Y."/>
            <person name="Minton N.P."/>
            <person name="Daniel R."/>
        </authorList>
    </citation>
    <scope>NUCLEOTIDE SEQUENCE [LARGE SCALE GENOMIC DNA]</scope>
    <source>
        <strain evidence="9">DSM 525</strain>
        <strain evidence="12">DSM 525 / ATCC 6013</strain>
    </source>
</reference>
<evidence type="ECO:0000256" key="2">
    <source>
        <dbReference type="ARBA" id="ARBA00023015"/>
    </source>
</evidence>
<dbReference type="CDD" id="cd17536">
    <property type="entry name" value="REC_YesN-like"/>
    <property type="match status" value="1"/>
</dbReference>
<evidence type="ECO:0000313" key="9">
    <source>
        <dbReference type="EMBL" id="AJA52331.1"/>
    </source>
</evidence>
<reference evidence="10" key="2">
    <citation type="submission" date="2015-10" db="EMBL/GenBank/DDBJ databases">
        <title>Improved Draft Genome Sequence of Clostridium pasteurianum Strain ATCC 6013 (DSM 525) Using a Hybrid Next-Generation Sequencing Approach.</title>
        <authorList>
            <person name="Pyne M.E."/>
            <person name="Utturkar S.M."/>
            <person name="Brown S.D."/>
            <person name="Moo-Young M."/>
            <person name="Chung D.A."/>
            <person name="Chou P.C."/>
        </authorList>
    </citation>
    <scope>NUCLEOTIDE SEQUENCE</scope>
    <source>
        <strain evidence="10">ATCC 6013</strain>
    </source>
</reference>
<reference evidence="10 11" key="3">
    <citation type="journal article" name="Genome Announc.">
        <title>Improved Draft Genome Sequence of Clostridium pasteurianum Strain ATCC 6013 (DSM 525) Using a Hybrid Next-Generation Sequencing Approach.</title>
        <authorList>
            <person name="Pyne M.E."/>
            <person name="Utturkar S."/>
            <person name="Brown S.D."/>
            <person name="Moo-Young M."/>
            <person name="Chung D.A."/>
            <person name="Chou C.P."/>
        </authorList>
    </citation>
    <scope>NUCLEOTIDE SEQUENCE [LARGE SCALE GENOMIC DNA]</scope>
    <source>
        <strain evidence="10 11">ATCC 6013</strain>
    </source>
</reference>
<dbReference type="RefSeq" id="WP_003441641.1">
    <property type="nucleotide sequence ID" value="NZ_ANZB01000002.1"/>
</dbReference>
<evidence type="ECO:0000256" key="6">
    <source>
        <dbReference type="PROSITE-ProRule" id="PRU00169"/>
    </source>
</evidence>
<dbReference type="SMART" id="SM00342">
    <property type="entry name" value="HTH_ARAC"/>
    <property type="match status" value="1"/>
</dbReference>
<dbReference type="Gene3D" id="1.10.10.60">
    <property type="entry name" value="Homeodomain-like"/>
    <property type="match status" value="2"/>
</dbReference>
<proteinExistence type="predicted"/>
<dbReference type="PATRIC" id="fig|1262449.3.peg.717"/>
<dbReference type="Pfam" id="PF12833">
    <property type="entry name" value="HTH_18"/>
    <property type="match status" value="1"/>
</dbReference>
<dbReference type="PROSITE" id="PS50110">
    <property type="entry name" value="RESPONSE_REGULATORY"/>
    <property type="match status" value="1"/>
</dbReference>
<feature type="modified residue" description="4-aspartylphosphate" evidence="6">
    <location>
        <position position="55"/>
    </location>
</feature>
<dbReference type="PANTHER" id="PTHR43280">
    <property type="entry name" value="ARAC-FAMILY TRANSCRIPTIONAL REGULATOR"/>
    <property type="match status" value="1"/>
</dbReference>
<evidence type="ECO:0000256" key="3">
    <source>
        <dbReference type="ARBA" id="ARBA00023125"/>
    </source>
</evidence>
<evidence type="ECO:0000259" key="7">
    <source>
        <dbReference type="PROSITE" id="PS01124"/>
    </source>
</evidence>
<evidence type="ECO:0000259" key="8">
    <source>
        <dbReference type="PROSITE" id="PS50110"/>
    </source>
</evidence>
<protein>
    <recommendedName>
        <fullName evidence="1">Stage 0 sporulation protein A homolog</fullName>
    </recommendedName>
</protein>
<dbReference type="GO" id="GO:0003700">
    <property type="term" value="F:DNA-binding transcription factor activity"/>
    <property type="evidence" value="ECO:0007669"/>
    <property type="project" value="InterPro"/>
</dbReference>
<dbReference type="PROSITE" id="PS00041">
    <property type="entry name" value="HTH_ARAC_FAMILY_1"/>
    <property type="match status" value="1"/>
</dbReference>
<dbReference type="EMBL" id="JPGY02000001">
    <property type="protein sequence ID" value="KRU11659.1"/>
    <property type="molecule type" value="Genomic_DNA"/>
</dbReference>
<dbReference type="InterPro" id="IPR018062">
    <property type="entry name" value="HTH_AraC-typ_CS"/>
</dbReference>
<keyword evidence="3" id="KW-0238">DNA-binding</keyword>
<gene>
    <name evidence="9" type="ORF">CLPA_c22730</name>
    <name evidence="10" type="ORF">CP6013_00906</name>
</gene>
<dbReference type="InterPro" id="IPR001789">
    <property type="entry name" value="Sig_transdc_resp-reg_receiver"/>
</dbReference>
<dbReference type="GO" id="GO:0000160">
    <property type="term" value="P:phosphorelay signal transduction system"/>
    <property type="evidence" value="ECO:0007669"/>
    <property type="project" value="InterPro"/>
</dbReference>
<name>A0A0H3J8Q4_CLOPA</name>
<organism evidence="9 12">
    <name type="scientific">Clostridium pasteurianum DSM 525 = ATCC 6013</name>
    <dbReference type="NCBI Taxonomy" id="1262449"/>
    <lineage>
        <taxon>Bacteria</taxon>
        <taxon>Bacillati</taxon>
        <taxon>Bacillota</taxon>
        <taxon>Clostridia</taxon>
        <taxon>Eubacteriales</taxon>
        <taxon>Clostridiaceae</taxon>
        <taxon>Clostridium</taxon>
    </lineage>
</organism>
<dbReference type="InterPro" id="IPR020449">
    <property type="entry name" value="Tscrpt_reg_AraC-type_HTH"/>
</dbReference>
<feature type="domain" description="HTH araC/xylS-type" evidence="7">
    <location>
        <begin position="253"/>
        <end position="351"/>
    </location>
</feature>
<dbReference type="PROSITE" id="PS01124">
    <property type="entry name" value="HTH_ARAC_FAMILY_2"/>
    <property type="match status" value="1"/>
</dbReference>
<dbReference type="EMBL" id="CP009268">
    <property type="protein sequence ID" value="AJA52331.1"/>
    <property type="molecule type" value="Genomic_DNA"/>
</dbReference>
<evidence type="ECO:0000313" key="11">
    <source>
        <dbReference type="Proteomes" id="UP000028042"/>
    </source>
</evidence>
<dbReference type="SUPFAM" id="SSF46689">
    <property type="entry name" value="Homeodomain-like"/>
    <property type="match status" value="2"/>
</dbReference>
<dbReference type="GO" id="GO:0043565">
    <property type="term" value="F:sequence-specific DNA binding"/>
    <property type="evidence" value="ECO:0007669"/>
    <property type="project" value="InterPro"/>
</dbReference>
<dbReference type="eggNOG" id="COG4753">
    <property type="taxonomic scope" value="Bacteria"/>
</dbReference>
<dbReference type="PRINTS" id="PR00032">
    <property type="entry name" value="HTHARAC"/>
</dbReference>
<evidence type="ECO:0000313" key="10">
    <source>
        <dbReference type="EMBL" id="KRU11659.1"/>
    </source>
</evidence>
<dbReference type="InterPro" id="IPR011006">
    <property type="entry name" value="CheY-like_superfamily"/>
</dbReference>
<evidence type="ECO:0000313" key="12">
    <source>
        <dbReference type="Proteomes" id="UP000030905"/>
    </source>
</evidence>
<dbReference type="InterPro" id="IPR009057">
    <property type="entry name" value="Homeodomain-like_sf"/>
</dbReference>
<keyword evidence="12" id="KW-1185">Reference proteome</keyword>
<dbReference type="Proteomes" id="UP000028042">
    <property type="component" value="Unassembled WGS sequence"/>
</dbReference>
<comment type="function">
    <text evidence="5">May play the central regulatory role in sporulation. It may be an element of the effector pathway responsible for the activation of sporulation genes in response to nutritional stress. Spo0A may act in concert with spo0H (a sigma factor) to control the expression of some genes that are critical to the sporulation process.</text>
</comment>
<dbReference type="KEGG" id="cpat:CLPA_c22730"/>
<dbReference type="SMART" id="SM00448">
    <property type="entry name" value="REC"/>
    <property type="match status" value="1"/>
</dbReference>
<evidence type="ECO:0000256" key="4">
    <source>
        <dbReference type="ARBA" id="ARBA00023163"/>
    </source>
</evidence>
<dbReference type="InterPro" id="IPR018060">
    <property type="entry name" value="HTH_AraC"/>
</dbReference>
<feature type="domain" description="Response regulatory" evidence="8">
    <location>
        <begin position="3"/>
        <end position="120"/>
    </location>
</feature>
<keyword evidence="6" id="KW-0597">Phosphoprotein</keyword>
<dbReference type="PANTHER" id="PTHR43280:SF10">
    <property type="entry name" value="REGULATORY PROTEIN POCR"/>
    <property type="match status" value="1"/>
</dbReference>
<keyword evidence="4" id="KW-0804">Transcription</keyword>
<dbReference type="Gene3D" id="3.40.50.2300">
    <property type="match status" value="1"/>
</dbReference>
<dbReference type="AlphaFoldDB" id="A0A0H3J8Q4"/>
<dbReference type="Pfam" id="PF00072">
    <property type="entry name" value="Response_reg"/>
    <property type="match status" value="1"/>
</dbReference>
<keyword evidence="2" id="KW-0805">Transcription regulation</keyword>
<evidence type="ECO:0000256" key="1">
    <source>
        <dbReference type="ARBA" id="ARBA00018672"/>
    </source>
</evidence>
<dbReference type="GeneID" id="93076311"/>
<evidence type="ECO:0000256" key="5">
    <source>
        <dbReference type="ARBA" id="ARBA00024867"/>
    </source>
</evidence>
<dbReference type="Proteomes" id="UP000030905">
    <property type="component" value="Chromosome"/>
</dbReference>
<dbReference type="eggNOG" id="COG2207">
    <property type="taxonomic scope" value="Bacteria"/>
</dbReference>
<dbReference type="KEGG" id="cpae:CPAST_c22730"/>
<accession>A0A0H3J8Q4</accession>